<keyword evidence="1" id="KW-1133">Transmembrane helix</keyword>
<evidence type="ECO:0000313" key="2">
    <source>
        <dbReference type="EMBL" id="MEQ2263106.1"/>
    </source>
</evidence>
<evidence type="ECO:0000256" key="1">
    <source>
        <dbReference type="SAM" id="Phobius"/>
    </source>
</evidence>
<keyword evidence="1" id="KW-0472">Membrane</keyword>
<feature type="transmembrane region" description="Helical" evidence="1">
    <location>
        <begin position="74"/>
        <end position="92"/>
    </location>
</feature>
<gene>
    <name evidence="2" type="ORF">XENORESO_003195</name>
</gene>
<dbReference type="Proteomes" id="UP001444071">
    <property type="component" value="Unassembled WGS sequence"/>
</dbReference>
<reference evidence="2 3" key="1">
    <citation type="submission" date="2021-06" db="EMBL/GenBank/DDBJ databases">
        <authorList>
            <person name="Palmer J.M."/>
        </authorList>
    </citation>
    <scope>NUCLEOTIDE SEQUENCE [LARGE SCALE GENOMIC DNA]</scope>
    <source>
        <strain evidence="2 3">XR_2019</strain>
        <tissue evidence="2">Muscle</tissue>
    </source>
</reference>
<evidence type="ECO:0000313" key="3">
    <source>
        <dbReference type="Proteomes" id="UP001444071"/>
    </source>
</evidence>
<protein>
    <submittedName>
        <fullName evidence="2">Uncharacterized protein</fullName>
    </submittedName>
</protein>
<organism evidence="2 3">
    <name type="scientific">Xenotaenia resolanae</name>
    <dbReference type="NCBI Taxonomy" id="208358"/>
    <lineage>
        <taxon>Eukaryota</taxon>
        <taxon>Metazoa</taxon>
        <taxon>Chordata</taxon>
        <taxon>Craniata</taxon>
        <taxon>Vertebrata</taxon>
        <taxon>Euteleostomi</taxon>
        <taxon>Actinopterygii</taxon>
        <taxon>Neopterygii</taxon>
        <taxon>Teleostei</taxon>
        <taxon>Neoteleostei</taxon>
        <taxon>Acanthomorphata</taxon>
        <taxon>Ovalentaria</taxon>
        <taxon>Atherinomorphae</taxon>
        <taxon>Cyprinodontiformes</taxon>
        <taxon>Goodeidae</taxon>
        <taxon>Xenotaenia</taxon>
    </lineage>
</organism>
<sequence>MSLLCFRCIRLPNCCLSPHLCLPVSASMQLFRILLSALIAASPADGLFFVCLYISHILWTQSTHVVLDSMSPHFYFFFLCPTSSFCSFPFFSPSCPDLEMLRASANDGAY</sequence>
<proteinExistence type="predicted"/>
<comment type="caution">
    <text evidence="2">The sequence shown here is derived from an EMBL/GenBank/DDBJ whole genome shotgun (WGS) entry which is preliminary data.</text>
</comment>
<keyword evidence="1" id="KW-0812">Transmembrane</keyword>
<name>A0ABV0W3A4_9TELE</name>
<accession>A0ABV0W3A4</accession>
<dbReference type="EMBL" id="JAHRIM010021572">
    <property type="protein sequence ID" value="MEQ2263106.1"/>
    <property type="molecule type" value="Genomic_DNA"/>
</dbReference>
<feature type="transmembrane region" description="Helical" evidence="1">
    <location>
        <begin position="33"/>
        <end position="59"/>
    </location>
</feature>
<keyword evidence="3" id="KW-1185">Reference proteome</keyword>